<protein>
    <recommendedName>
        <fullName evidence="7">Cytosine-specific methyltransferase</fullName>
        <ecNumber evidence="7">2.1.1.37</ecNumber>
    </recommendedName>
</protein>
<dbReference type="InterPro" id="IPR029063">
    <property type="entry name" value="SAM-dependent_MTases_sf"/>
</dbReference>
<dbReference type="EC" id="2.1.1.37" evidence="7"/>
<dbReference type="GO" id="GO:0032259">
    <property type="term" value="P:methylation"/>
    <property type="evidence" value="ECO:0007669"/>
    <property type="project" value="UniProtKB-KW"/>
</dbReference>
<dbReference type="InterPro" id="IPR001525">
    <property type="entry name" value="C5_MeTfrase"/>
</dbReference>
<dbReference type="eggNOG" id="COG0270">
    <property type="taxonomic scope" value="Bacteria"/>
</dbReference>
<keyword evidence="4" id="KW-0680">Restriction system</keyword>
<keyword evidence="2 5" id="KW-0808">Transferase</keyword>
<dbReference type="STRING" id="1235802.C823_05244"/>
<comment type="caution">
    <text evidence="8">The sequence shown here is derived from an EMBL/GenBank/DDBJ whole genome shotgun (WGS) entry which is preliminary data.</text>
</comment>
<dbReference type="PATRIC" id="fig|1235802.3.peg.5534"/>
<feature type="active site" evidence="5">
    <location>
        <position position="81"/>
    </location>
</feature>
<comment type="similarity">
    <text evidence="5 6">Belongs to the class I-like SAM-binding methyltransferase superfamily. C5-methyltransferase family.</text>
</comment>
<evidence type="ECO:0000256" key="3">
    <source>
        <dbReference type="ARBA" id="ARBA00022691"/>
    </source>
</evidence>
<comment type="catalytic activity">
    <reaction evidence="7">
        <text>a 2'-deoxycytidine in DNA + S-adenosyl-L-methionine = a 5-methyl-2'-deoxycytidine in DNA + S-adenosyl-L-homocysteine + H(+)</text>
        <dbReference type="Rhea" id="RHEA:13681"/>
        <dbReference type="Rhea" id="RHEA-COMP:11369"/>
        <dbReference type="Rhea" id="RHEA-COMP:11370"/>
        <dbReference type="ChEBI" id="CHEBI:15378"/>
        <dbReference type="ChEBI" id="CHEBI:57856"/>
        <dbReference type="ChEBI" id="CHEBI:59789"/>
        <dbReference type="ChEBI" id="CHEBI:85452"/>
        <dbReference type="ChEBI" id="CHEBI:85454"/>
        <dbReference type="EC" id="2.1.1.37"/>
    </reaction>
</comment>
<evidence type="ECO:0000256" key="6">
    <source>
        <dbReference type="RuleBase" id="RU000416"/>
    </source>
</evidence>
<evidence type="ECO:0000256" key="7">
    <source>
        <dbReference type="RuleBase" id="RU000417"/>
    </source>
</evidence>
<dbReference type="Proteomes" id="UP000012589">
    <property type="component" value="Unassembled WGS sequence"/>
</dbReference>
<organism evidence="8 9">
    <name type="scientific">Eubacterium plexicaudatum ASF492</name>
    <dbReference type="NCBI Taxonomy" id="1235802"/>
    <lineage>
        <taxon>Bacteria</taxon>
        <taxon>Bacillati</taxon>
        <taxon>Bacillota</taxon>
        <taxon>Clostridia</taxon>
        <taxon>Eubacteriales</taxon>
        <taxon>Eubacteriaceae</taxon>
        <taxon>Eubacterium</taxon>
    </lineage>
</organism>
<sequence length="349" mass="40321">MDIKKPRVISLFSGAGGLDIGFEQAGFRTIYASDVWQIACDTLKQNNMADEIFCGDVRKIDFVAFKEKYGEIDCLIGGPPCPPYSQTRHYLVGKADGFDDEHAGFAVPEYFRALKELKPKVFLFENVDGFTFKTHQEEFDFLKSKADELGYNITYKVVNCANYGVPQTRKRFFCVGSLKGLPEFVFPEETHTDPNKKSDKLPWVTCGEVISDFDDVTEEEKLQRPGQKDYDLLTQIPPGDNYLYFTEKRGYPEPKFKWKSRYWTFLLKLTPDRPSWTIQASFSTNQGPFHWRNRFLRIAELKRLQTFPDDYVLLGEMKDQWKQVGNAVPVKMANILASKIKEVYFSGKR</sequence>
<dbReference type="InterPro" id="IPR031303">
    <property type="entry name" value="C5_meth_CS"/>
</dbReference>
<dbReference type="Pfam" id="PF00145">
    <property type="entry name" value="DNA_methylase"/>
    <property type="match status" value="1"/>
</dbReference>
<dbReference type="HOGENOM" id="CLU_006958_2_0_9"/>
<evidence type="ECO:0000256" key="5">
    <source>
        <dbReference type="PROSITE-ProRule" id="PRU01016"/>
    </source>
</evidence>
<dbReference type="OrthoDB" id="9813719at2"/>
<keyword evidence="3 5" id="KW-0949">S-adenosyl-L-methionine</keyword>
<accession>N1ZSE7</accession>
<dbReference type="PANTHER" id="PTHR10629:SF52">
    <property type="entry name" value="DNA (CYTOSINE-5)-METHYLTRANSFERASE 1"/>
    <property type="match status" value="1"/>
</dbReference>
<dbReference type="InterPro" id="IPR050390">
    <property type="entry name" value="C5-Methyltransferase"/>
</dbReference>
<reference evidence="8 9" key="1">
    <citation type="journal article" date="2014" name="Genome Announc.">
        <title>Draft genome sequences of the altered schaedler flora, a defined bacterial community from gnotobiotic mice.</title>
        <authorList>
            <person name="Wannemuehler M.J."/>
            <person name="Overstreet A.M."/>
            <person name="Ward D.V."/>
            <person name="Phillips G.J."/>
        </authorList>
    </citation>
    <scope>NUCLEOTIDE SEQUENCE [LARGE SCALE GENOMIC DNA]</scope>
    <source>
        <strain evidence="8 9">ASF492</strain>
    </source>
</reference>
<evidence type="ECO:0000256" key="2">
    <source>
        <dbReference type="ARBA" id="ARBA00022679"/>
    </source>
</evidence>
<dbReference type="EMBL" id="AQFT01000157">
    <property type="protein sequence ID" value="EMZ19952.1"/>
    <property type="molecule type" value="Genomic_DNA"/>
</dbReference>
<dbReference type="SUPFAM" id="SSF53335">
    <property type="entry name" value="S-adenosyl-L-methionine-dependent methyltransferases"/>
    <property type="match status" value="1"/>
</dbReference>
<evidence type="ECO:0000313" key="9">
    <source>
        <dbReference type="Proteomes" id="UP000012589"/>
    </source>
</evidence>
<name>N1ZSE7_9FIRM</name>
<gene>
    <name evidence="8" type="ORF">C823_05244</name>
</gene>
<dbReference type="PROSITE" id="PS00095">
    <property type="entry name" value="C5_MTASE_2"/>
    <property type="match status" value="1"/>
</dbReference>
<keyword evidence="1 5" id="KW-0489">Methyltransferase</keyword>
<dbReference type="Gene3D" id="3.40.50.150">
    <property type="entry name" value="Vaccinia Virus protein VP39"/>
    <property type="match status" value="1"/>
</dbReference>
<dbReference type="REBASE" id="86237">
    <property type="entry name" value="M1.Epl492ORF5244P"/>
</dbReference>
<dbReference type="PROSITE" id="PS00094">
    <property type="entry name" value="C5_MTASE_1"/>
    <property type="match status" value="1"/>
</dbReference>
<evidence type="ECO:0000313" key="8">
    <source>
        <dbReference type="EMBL" id="EMZ19952.1"/>
    </source>
</evidence>
<dbReference type="NCBIfam" id="TIGR00675">
    <property type="entry name" value="dcm"/>
    <property type="match status" value="1"/>
</dbReference>
<evidence type="ECO:0000256" key="1">
    <source>
        <dbReference type="ARBA" id="ARBA00022603"/>
    </source>
</evidence>
<dbReference type="GO" id="GO:0003677">
    <property type="term" value="F:DNA binding"/>
    <property type="evidence" value="ECO:0007669"/>
    <property type="project" value="TreeGrafter"/>
</dbReference>
<dbReference type="InterPro" id="IPR018117">
    <property type="entry name" value="C5_DNA_meth_AS"/>
</dbReference>
<dbReference type="PROSITE" id="PS51679">
    <property type="entry name" value="SAM_MT_C5"/>
    <property type="match status" value="1"/>
</dbReference>
<dbReference type="Gene3D" id="3.90.120.10">
    <property type="entry name" value="DNA Methylase, subunit A, domain 2"/>
    <property type="match status" value="1"/>
</dbReference>
<dbReference type="PRINTS" id="PR00105">
    <property type="entry name" value="C5METTRFRASE"/>
</dbReference>
<dbReference type="PANTHER" id="PTHR10629">
    <property type="entry name" value="CYTOSINE-SPECIFIC METHYLTRANSFERASE"/>
    <property type="match status" value="1"/>
</dbReference>
<keyword evidence="9" id="KW-1185">Reference proteome</keyword>
<proteinExistence type="inferred from homology"/>
<dbReference type="AlphaFoldDB" id="N1ZSE7"/>
<dbReference type="GO" id="GO:0009307">
    <property type="term" value="P:DNA restriction-modification system"/>
    <property type="evidence" value="ECO:0007669"/>
    <property type="project" value="UniProtKB-KW"/>
</dbReference>
<dbReference type="GO" id="GO:0044027">
    <property type="term" value="P:negative regulation of gene expression via chromosomal CpG island methylation"/>
    <property type="evidence" value="ECO:0007669"/>
    <property type="project" value="TreeGrafter"/>
</dbReference>
<evidence type="ECO:0000256" key="4">
    <source>
        <dbReference type="ARBA" id="ARBA00022747"/>
    </source>
</evidence>
<dbReference type="GO" id="GO:0003886">
    <property type="term" value="F:DNA (cytosine-5-)-methyltransferase activity"/>
    <property type="evidence" value="ECO:0007669"/>
    <property type="project" value="UniProtKB-EC"/>
</dbReference>